<feature type="domain" description="7,8-dihydro-6-hydroxymethylpterin-pyrophosphokinase" evidence="9">
    <location>
        <begin position="89"/>
        <end position="100"/>
    </location>
</feature>
<dbReference type="RefSeq" id="WP_343796737.1">
    <property type="nucleotide sequence ID" value="NZ_BAAADJ010000008.1"/>
</dbReference>
<evidence type="ECO:0000256" key="8">
    <source>
        <dbReference type="ARBA" id="ARBA00022909"/>
    </source>
</evidence>
<evidence type="ECO:0000256" key="2">
    <source>
        <dbReference type="ARBA" id="ARBA00005051"/>
    </source>
</evidence>
<gene>
    <name evidence="10" type="primary">folK</name>
    <name evidence="10" type="ORF">GCM10008967_08920</name>
</gene>
<dbReference type="InterPro" id="IPR035907">
    <property type="entry name" value="Hppk_sf"/>
</dbReference>
<evidence type="ECO:0000256" key="1">
    <source>
        <dbReference type="ARBA" id="ARBA00000198"/>
    </source>
</evidence>
<dbReference type="SUPFAM" id="SSF55083">
    <property type="entry name" value="6-hydroxymethyl-7,8-dihydropterin pyrophosphokinase, HPPK"/>
    <property type="match status" value="1"/>
</dbReference>
<evidence type="ECO:0000313" key="10">
    <source>
        <dbReference type="EMBL" id="GAA0320594.1"/>
    </source>
</evidence>
<dbReference type="Gene3D" id="3.30.70.560">
    <property type="entry name" value="7,8-Dihydro-6-hydroxymethylpterin-pyrophosphokinase HPPK"/>
    <property type="match status" value="1"/>
</dbReference>
<dbReference type="InterPro" id="IPR000550">
    <property type="entry name" value="Hppk"/>
</dbReference>
<evidence type="ECO:0000256" key="5">
    <source>
        <dbReference type="ARBA" id="ARBA00022741"/>
    </source>
</evidence>
<dbReference type="EMBL" id="BAAADJ010000008">
    <property type="protein sequence ID" value="GAA0320594.1"/>
    <property type="molecule type" value="Genomic_DNA"/>
</dbReference>
<keyword evidence="6" id="KW-0418">Kinase</keyword>
<dbReference type="PANTHER" id="PTHR43071:SF1">
    <property type="entry name" value="2-AMINO-4-HYDROXY-6-HYDROXYMETHYLDIHYDROPTERIDINE PYROPHOSPHOKINASE"/>
    <property type="match status" value="1"/>
</dbReference>
<dbReference type="PANTHER" id="PTHR43071">
    <property type="entry name" value="2-AMINO-4-HYDROXY-6-HYDROXYMETHYLDIHYDROPTERIDINE PYROPHOSPHOKINASE"/>
    <property type="match status" value="1"/>
</dbReference>
<evidence type="ECO:0000256" key="3">
    <source>
        <dbReference type="ARBA" id="ARBA00013253"/>
    </source>
</evidence>
<keyword evidence="7" id="KW-0067">ATP-binding</keyword>
<comment type="catalytic activity">
    <reaction evidence="1">
        <text>6-hydroxymethyl-7,8-dihydropterin + ATP = (7,8-dihydropterin-6-yl)methyl diphosphate + AMP + H(+)</text>
        <dbReference type="Rhea" id="RHEA:11412"/>
        <dbReference type="ChEBI" id="CHEBI:15378"/>
        <dbReference type="ChEBI" id="CHEBI:30616"/>
        <dbReference type="ChEBI" id="CHEBI:44841"/>
        <dbReference type="ChEBI" id="CHEBI:72950"/>
        <dbReference type="ChEBI" id="CHEBI:456215"/>
        <dbReference type="EC" id="2.7.6.3"/>
    </reaction>
</comment>
<evidence type="ECO:0000256" key="4">
    <source>
        <dbReference type="ARBA" id="ARBA00022679"/>
    </source>
</evidence>
<evidence type="ECO:0000313" key="11">
    <source>
        <dbReference type="Proteomes" id="UP001500782"/>
    </source>
</evidence>
<evidence type="ECO:0000256" key="6">
    <source>
        <dbReference type="ARBA" id="ARBA00022777"/>
    </source>
</evidence>
<keyword evidence="4" id="KW-0808">Transferase</keyword>
<evidence type="ECO:0000259" key="9">
    <source>
        <dbReference type="PROSITE" id="PS00794"/>
    </source>
</evidence>
<proteinExistence type="predicted"/>
<organism evidence="10 11">
    <name type="scientific">Bacillus carboniphilus</name>
    <dbReference type="NCBI Taxonomy" id="86663"/>
    <lineage>
        <taxon>Bacteria</taxon>
        <taxon>Bacillati</taxon>
        <taxon>Bacillota</taxon>
        <taxon>Bacilli</taxon>
        <taxon>Bacillales</taxon>
        <taxon>Bacillaceae</taxon>
        <taxon>Bacillus</taxon>
    </lineage>
</organism>
<name>A0ABN0VYQ7_9BACI</name>
<dbReference type="PROSITE" id="PS00794">
    <property type="entry name" value="HPPK"/>
    <property type="match status" value="1"/>
</dbReference>
<dbReference type="Proteomes" id="UP001500782">
    <property type="component" value="Unassembled WGS sequence"/>
</dbReference>
<dbReference type="CDD" id="cd00483">
    <property type="entry name" value="HPPK"/>
    <property type="match status" value="1"/>
</dbReference>
<dbReference type="Pfam" id="PF01288">
    <property type="entry name" value="HPPK"/>
    <property type="match status" value="1"/>
</dbReference>
<keyword evidence="11" id="KW-1185">Reference proteome</keyword>
<keyword evidence="8" id="KW-0289">Folate biosynthesis</keyword>
<protein>
    <recommendedName>
        <fullName evidence="3">2-amino-4-hydroxy-6-hydroxymethyldihydropteridine diphosphokinase</fullName>
        <ecNumber evidence="3">2.7.6.3</ecNumber>
    </recommendedName>
</protein>
<evidence type="ECO:0000256" key="7">
    <source>
        <dbReference type="ARBA" id="ARBA00022840"/>
    </source>
</evidence>
<dbReference type="NCBIfam" id="TIGR01498">
    <property type="entry name" value="folK"/>
    <property type="match status" value="1"/>
</dbReference>
<keyword evidence="5" id="KW-0547">Nucleotide-binding</keyword>
<accession>A0ABN0VYQ7</accession>
<comment type="pathway">
    <text evidence="2">Cofactor biosynthesis; tetrahydrofolate biosynthesis; 2-amino-4-hydroxy-6-hydroxymethyl-7,8-dihydropteridine diphosphate from 7,8-dihydroneopterin triphosphate: step 4/4.</text>
</comment>
<sequence>MTNTAYISLGSNMGNRSENLQKAIHLLKGQDEIEVKRLSSIYETDPVGFEDQAAFLNMVVQIETSLSPQQLLEVILQTEQTLGRIRVFRWGPRIIDLDILLYNHENIETEQLIVPHPRMHERLFVLIPLLEIDEMLVHPAIGKGFKQILGEIPEDKGVRRWKQINGEDEFVHIES</sequence>
<comment type="caution">
    <text evidence="10">The sequence shown here is derived from an EMBL/GenBank/DDBJ whole genome shotgun (WGS) entry which is preliminary data.</text>
</comment>
<dbReference type="EC" id="2.7.6.3" evidence="3"/>
<reference evidence="10 11" key="1">
    <citation type="journal article" date="2019" name="Int. J. Syst. Evol. Microbiol.">
        <title>The Global Catalogue of Microorganisms (GCM) 10K type strain sequencing project: providing services to taxonomists for standard genome sequencing and annotation.</title>
        <authorList>
            <consortium name="The Broad Institute Genomics Platform"/>
            <consortium name="The Broad Institute Genome Sequencing Center for Infectious Disease"/>
            <person name="Wu L."/>
            <person name="Ma J."/>
        </authorList>
    </citation>
    <scope>NUCLEOTIDE SEQUENCE [LARGE SCALE GENOMIC DNA]</scope>
    <source>
        <strain evidence="10 11">JCM 9731</strain>
    </source>
</reference>